<dbReference type="GO" id="GO:0005829">
    <property type="term" value="C:cytosol"/>
    <property type="evidence" value="ECO:0007669"/>
    <property type="project" value="TreeGrafter"/>
</dbReference>
<keyword evidence="4" id="KW-0238">DNA-binding</keyword>
<dbReference type="GeneID" id="61870642"/>
<keyword evidence="2 4" id="KW-0805">Transcription regulation</keyword>
<dbReference type="EMBL" id="LJRQ01000055">
    <property type="protein sequence ID" value="KPZ17129.1"/>
    <property type="molecule type" value="Genomic_DNA"/>
</dbReference>
<dbReference type="PANTHER" id="PTHR30265:SF7">
    <property type="entry name" value="TRANSCRIPTION ANTITERMINATION PROTEIN RFAH"/>
    <property type="match status" value="1"/>
</dbReference>
<dbReference type="InterPro" id="IPR043425">
    <property type="entry name" value="NusG-like"/>
</dbReference>
<evidence type="ECO:0000256" key="1">
    <source>
        <dbReference type="ARBA" id="ARBA00022814"/>
    </source>
</evidence>
<evidence type="ECO:0000259" key="5">
    <source>
        <dbReference type="SMART" id="SM00738"/>
    </source>
</evidence>
<organism evidence="6 8">
    <name type="scientific">Pseudomonas amygdali pv. ulmi</name>
    <dbReference type="NCBI Taxonomy" id="251720"/>
    <lineage>
        <taxon>Bacteria</taxon>
        <taxon>Pseudomonadati</taxon>
        <taxon>Pseudomonadota</taxon>
        <taxon>Gammaproteobacteria</taxon>
        <taxon>Pseudomonadales</taxon>
        <taxon>Pseudomonadaceae</taxon>
        <taxon>Pseudomonas</taxon>
        <taxon>Pseudomonas amygdali</taxon>
    </lineage>
</organism>
<evidence type="ECO:0000313" key="6">
    <source>
        <dbReference type="EMBL" id="KPZ17129.1"/>
    </source>
</evidence>
<dbReference type="SUPFAM" id="SSF82679">
    <property type="entry name" value="N-utilization substance G protein NusG, N-terminal domain"/>
    <property type="match status" value="1"/>
</dbReference>
<feature type="domain" description="NusG-like N-terminal" evidence="5">
    <location>
        <begin position="7"/>
        <end position="105"/>
    </location>
</feature>
<evidence type="ECO:0000256" key="2">
    <source>
        <dbReference type="ARBA" id="ARBA00023015"/>
    </source>
</evidence>
<evidence type="ECO:0000256" key="3">
    <source>
        <dbReference type="ARBA" id="ARBA00023163"/>
    </source>
</evidence>
<dbReference type="Proteomes" id="UP000050266">
    <property type="component" value="Unassembled WGS sequence"/>
</dbReference>
<dbReference type="PATRIC" id="fig|251720.4.peg.5061"/>
<dbReference type="RefSeq" id="WP_004660994.1">
    <property type="nucleotide sequence ID" value="NZ_LIHQ01000212.1"/>
</dbReference>
<dbReference type="HAMAP" id="MF_00951">
    <property type="entry name" value="RfaH"/>
    <property type="match status" value="1"/>
</dbReference>
<evidence type="ECO:0000313" key="7">
    <source>
        <dbReference type="EMBL" id="RMR18918.1"/>
    </source>
</evidence>
<keyword evidence="3 4" id="KW-0804">Transcription</keyword>
<comment type="similarity">
    <text evidence="4">Belongs to the RfaH family.</text>
</comment>
<dbReference type="CDD" id="cd09892">
    <property type="entry name" value="NGN_SP_RfaH"/>
    <property type="match status" value="1"/>
</dbReference>
<gene>
    <name evidence="4" type="primary">rfaH</name>
    <name evidence="6" type="ORF">ALO41_03608</name>
    <name evidence="7" type="ORF">ALP90_04396</name>
</gene>
<dbReference type="EMBL" id="RBRS01000183">
    <property type="protein sequence ID" value="RMR18918.1"/>
    <property type="molecule type" value="Genomic_DNA"/>
</dbReference>
<accession>A0A0N8TER5</accession>
<evidence type="ECO:0000256" key="4">
    <source>
        <dbReference type="HAMAP-Rule" id="MF_00951"/>
    </source>
</evidence>
<keyword evidence="1 4" id="KW-0889">Transcription antitermination</keyword>
<evidence type="ECO:0000313" key="8">
    <source>
        <dbReference type="Proteomes" id="UP000050266"/>
    </source>
</evidence>
<sequence>MALSAQEARWYLIQTKPRQEARAEEHLRRQHFQCYRPLQVDVKKTAARVQADEPLFPGYLFIQMDQVQDNWYPIRSTRGVSRIVTFGGHPVPVRDHLIEQIRQRLSTPAPKARFIQGDPVMITTGSWSDVEAIFLSEDGTERAVILLNMLQRQQKMVLPISSLSRVEARA</sequence>
<dbReference type="SMART" id="SM00738">
    <property type="entry name" value="NGN"/>
    <property type="match status" value="1"/>
</dbReference>
<reference evidence="7 9" key="2">
    <citation type="submission" date="2018-08" db="EMBL/GenBank/DDBJ databases">
        <title>Recombination of ecologically and evolutionarily significant loci maintains genetic cohesion in the Pseudomonas syringae species complex.</title>
        <authorList>
            <person name="Dillon M."/>
            <person name="Thakur S."/>
            <person name="Almeida R.N.D."/>
            <person name="Weir B.S."/>
            <person name="Guttman D.S."/>
        </authorList>
    </citation>
    <scope>NUCLEOTIDE SEQUENCE [LARGE SCALE GENOMIC DNA]</scope>
    <source>
        <strain evidence="7 9">ICMP 5931</strain>
    </source>
</reference>
<proteinExistence type="inferred from homology"/>
<dbReference type="Pfam" id="PF02357">
    <property type="entry name" value="NusG"/>
    <property type="match status" value="1"/>
</dbReference>
<dbReference type="OrthoDB" id="9790639at2"/>
<dbReference type="Proteomes" id="UP000271097">
    <property type="component" value="Unassembled WGS sequence"/>
</dbReference>
<comment type="subunit">
    <text evidence="4">Interacts with both the nontemplate DNA and the RNA polymerase (RNAP).</text>
</comment>
<protein>
    <recommendedName>
        <fullName evidence="4">Transcription antitermination protein RfaH</fullName>
    </recommendedName>
</protein>
<evidence type="ECO:0000313" key="9">
    <source>
        <dbReference type="Proteomes" id="UP000271097"/>
    </source>
</evidence>
<dbReference type="NCBIfam" id="TIGR01955">
    <property type="entry name" value="RfaH"/>
    <property type="match status" value="1"/>
</dbReference>
<dbReference type="InterPro" id="IPR010215">
    <property type="entry name" value="Transcription_antiterm_RfaH"/>
</dbReference>
<dbReference type="GO" id="GO:0001073">
    <property type="term" value="F:transcription antitermination factor activity, DNA binding"/>
    <property type="evidence" value="ECO:0007669"/>
    <property type="project" value="UniProtKB-UniRule"/>
</dbReference>
<dbReference type="NCBIfam" id="NF006534">
    <property type="entry name" value="PRK09014.1"/>
    <property type="match status" value="1"/>
</dbReference>
<dbReference type="GO" id="GO:0003677">
    <property type="term" value="F:DNA binding"/>
    <property type="evidence" value="ECO:0007669"/>
    <property type="project" value="UniProtKB-UniRule"/>
</dbReference>
<dbReference type="Gene3D" id="3.30.70.940">
    <property type="entry name" value="NusG, N-terminal domain"/>
    <property type="match status" value="1"/>
</dbReference>
<dbReference type="AlphaFoldDB" id="A0A0N8TER5"/>
<comment type="function">
    <text evidence="4">Enhances distal genes transcription elongation in a specialized subset of operons that encode extracytoplasmic components.</text>
</comment>
<dbReference type="GO" id="GO:0006354">
    <property type="term" value="P:DNA-templated transcription elongation"/>
    <property type="evidence" value="ECO:0007669"/>
    <property type="project" value="InterPro"/>
</dbReference>
<dbReference type="InterPro" id="IPR006645">
    <property type="entry name" value="NGN-like_dom"/>
</dbReference>
<dbReference type="PANTHER" id="PTHR30265">
    <property type="entry name" value="RHO-INTERACTING TRANSCRIPTION TERMINATION FACTOR NUSG"/>
    <property type="match status" value="1"/>
</dbReference>
<name>A0A0N8TER5_PSEA0</name>
<reference evidence="6 8" key="1">
    <citation type="submission" date="2015-09" db="EMBL/GenBank/DDBJ databases">
        <title>Genome announcement of multiple Pseudomonas syringae strains.</title>
        <authorList>
            <person name="Thakur S."/>
            <person name="Wang P.W."/>
            <person name="Gong Y."/>
            <person name="Weir B.S."/>
            <person name="Guttman D.S."/>
        </authorList>
    </citation>
    <scope>NUCLEOTIDE SEQUENCE [LARGE SCALE GENOMIC DNA]</scope>
    <source>
        <strain evidence="6 8">ICMP3962</strain>
    </source>
</reference>
<dbReference type="InterPro" id="IPR036735">
    <property type="entry name" value="NGN_dom_sf"/>
</dbReference>
<comment type="caution">
    <text evidence="6">The sequence shown here is derived from an EMBL/GenBank/DDBJ whole genome shotgun (WGS) entry which is preliminary data.</text>
</comment>